<keyword evidence="3" id="KW-1185">Reference proteome</keyword>
<evidence type="ECO:0000313" key="2">
    <source>
        <dbReference type="EMBL" id="BDR59199.1"/>
    </source>
</evidence>
<name>A0AAU9D5U8_9LACO</name>
<dbReference type="EMBL" id="AP026802">
    <property type="protein sequence ID" value="BDR59199.1"/>
    <property type="molecule type" value="Genomic_DNA"/>
</dbReference>
<organism evidence="2 3">
    <name type="scientific">Xylocopilactobacillus apicola</name>
    <dbReference type="NCBI Taxonomy" id="2932184"/>
    <lineage>
        <taxon>Bacteria</taxon>
        <taxon>Bacillati</taxon>
        <taxon>Bacillota</taxon>
        <taxon>Bacilli</taxon>
        <taxon>Lactobacillales</taxon>
        <taxon>Lactobacillaceae</taxon>
        <taxon>Xylocopilactobacillus</taxon>
    </lineage>
</organism>
<dbReference type="KEGG" id="xap:XA3_16400"/>
<gene>
    <name evidence="2" type="ORF">XA3_16400</name>
</gene>
<dbReference type="AlphaFoldDB" id="A0AAU9D5U8"/>
<accession>A0AAU9D5U8</accession>
<evidence type="ECO:0000256" key="1">
    <source>
        <dbReference type="SAM" id="SignalP"/>
    </source>
</evidence>
<evidence type="ECO:0008006" key="4">
    <source>
        <dbReference type="Google" id="ProtNLM"/>
    </source>
</evidence>
<dbReference type="RefSeq" id="WP_317635004.1">
    <property type="nucleotide sequence ID" value="NZ_AP026802.1"/>
</dbReference>
<feature type="signal peptide" evidence="1">
    <location>
        <begin position="1"/>
        <end position="24"/>
    </location>
</feature>
<evidence type="ECO:0000313" key="3">
    <source>
        <dbReference type="Proteomes" id="UP001321861"/>
    </source>
</evidence>
<protein>
    <recommendedName>
        <fullName evidence="4">Lipoprotein</fullName>
    </recommendedName>
</protein>
<sequence>MSINKIRMLILLAAAVLLTGCTQQKNIKSSSTNSKKVHDPKQENYDLAVKDKIKAGTYSYQETNEVYSGSSMNELQTSAGNFTIYGPELYTIVVDPQNLKKDLEGFRFIFDYRNNTDQPQNGIKAF</sequence>
<dbReference type="Proteomes" id="UP001321861">
    <property type="component" value="Chromosome"/>
</dbReference>
<reference evidence="2 3" key="1">
    <citation type="journal article" date="2023" name="Microbiol. Spectr.">
        <title>Symbiosis of Carpenter Bees with Uncharacterized Lactic Acid Bacteria Showing NAD Auxotrophy.</title>
        <authorList>
            <person name="Kawasaki S."/>
            <person name="Ozawa K."/>
            <person name="Mori T."/>
            <person name="Yamamoto A."/>
            <person name="Ito M."/>
            <person name="Ohkuma M."/>
            <person name="Sakamoto M."/>
            <person name="Matsutani M."/>
        </authorList>
    </citation>
    <scope>NUCLEOTIDE SEQUENCE [LARGE SCALE GENOMIC DNA]</scope>
    <source>
        <strain evidence="2 3">XA3</strain>
    </source>
</reference>
<feature type="chain" id="PRO_5043347498" description="Lipoprotein" evidence="1">
    <location>
        <begin position="25"/>
        <end position="126"/>
    </location>
</feature>
<proteinExistence type="predicted"/>
<dbReference type="PROSITE" id="PS51257">
    <property type="entry name" value="PROKAR_LIPOPROTEIN"/>
    <property type="match status" value="1"/>
</dbReference>
<keyword evidence="1" id="KW-0732">Signal</keyword>